<sequence>MGNYFSRMGCCHADDDEHGDFSKPAAKPLEEKTPIAASLKPHDLHIIERQPESSNEEKTHSFEKINVLLASPTKICAHSNKNSNANPLIHPVYTKPPTAIAGYSEDPMIKELKERFKNRSLSKSIEDGSPDINDRQPILSKKCGGTPLKAYVSYTTEQGQLDQPDFIREKTPNDEFCTRFAREETPPFIEVRLSPVIELTPTVAKIIETKPEVSQNCVCLEQPKRLNTANVDPPEKIHESVLVDIANGSVLDSLRNQSFTFKEDETNDKPKVLDYINEGFKHSSGSLHKEEKTIIKRDSNGGYKVFKECIVSTLVHNNEAFTDSSQSLTDKWDMTPGYDDYPYHKSANNRGEPKFQISTDSSYTALDEDKMVQVRVVDNPLSEESYDLCSFDGYHNVPEKQQLLPQDSRTYLWEDDDEHDADDEETFLESTPPIQSKRNCQLSTDSETVCSTDLFLPDSDSSHDSLTPENKLMEFSSPTNISDFADKTVSSCIDNAQKCISQNETTQESFREYPLKSFGKYILDKKVSFEDELANNNASTNFDTTSDSVDLPPEEEQIQRETSFENDAPSFSPSECSSSTFPYDNDGDVEKTQDDRKDSQNGNHLNRATPDNNDQRENENDNEFPSPPEEFLEFRELLEKEGFSKEEFMSVSETGGELLDLNEENIYFQRDGSHSLDISEDTNLLANLNESHFLEEAISHSSGYDDRSVENERISLLDNNEQLLASYDSDSFQHGGHVSYDNDLLDQSITSDYYSSGDRDQHFSEFSQFSLKGNEKRFAVLEGSSGHSSQDEVTDADVKTGTTHPSFKKKPQIPHSAPMINRSGSFEFEDIAKDLSTFKRDISLNSDTDASCSSPVSDVRVDLLSKVRHPSSQKQNNSNNENKTESKLPRMMSHELECFSLSDPEEKKVILEPDFGYPIAKTDALQRQESESEKGPTKAKSDNELPSDETTDNIKHEFTEENILDSSTDSTSDPSCIQLQDPTTETTLSENKDKEAEDSGCSIDKSSKIKEVLETKEILAKSLKENENQIETDDSELLPSPKLRRQSTLKTSEMFSMALMEELQEELSSDAQSDRSKCSISSDIPKIVMTSPNGSTTSSSSPRSSQIDLSSSNDKEAPATQQIFSLRFRQPAADYVTFRNRLETTYVSLENVLLRNNIILGTVKIKPMGNKKSVFLRCSFNLWETSVDIPATHTPSSFPNQYETFSFALTMPVSFEEIMHVVFAVCYKSDDQTYWDNNDNKNYEIVSTHTIQQEMLSKFRSSETEAVLPKCYPSVLKKGVTSFSSNSSWDVASSIKETKHIRKSAICLNVSKPAADYVTFKSRLERDFVALEHVFNKDFMLTGSIKVKNLNVKKTVFIRCSFDGWKTCIDVPASLSNTEYTYPYETYTFEMNVPTVFNTKMQFAVCYQAGDNVFWDNNGDKNYQICFFDMYAKMQVDPWKGQ</sequence>
<feature type="compositionally biased region" description="Polar residues" evidence="1">
    <location>
        <begin position="977"/>
        <end position="989"/>
    </location>
</feature>
<feature type="compositionally biased region" description="Basic and acidic residues" evidence="1">
    <location>
        <begin position="588"/>
        <end position="599"/>
    </location>
</feature>
<feature type="compositionally biased region" description="Polar residues" evidence="1">
    <location>
        <begin position="600"/>
        <end position="610"/>
    </location>
</feature>
<organism evidence="3 4">
    <name type="scientific">Octopus sinensis</name>
    <name type="common">East Asian common octopus</name>
    <dbReference type="NCBI Taxonomy" id="2607531"/>
    <lineage>
        <taxon>Eukaryota</taxon>
        <taxon>Metazoa</taxon>
        <taxon>Spiralia</taxon>
        <taxon>Lophotrochozoa</taxon>
        <taxon>Mollusca</taxon>
        <taxon>Cephalopoda</taxon>
        <taxon>Coleoidea</taxon>
        <taxon>Octopodiformes</taxon>
        <taxon>Octopoda</taxon>
        <taxon>Incirrata</taxon>
        <taxon>Octopodidae</taxon>
        <taxon>Octopus</taxon>
    </lineage>
</organism>
<dbReference type="InterPro" id="IPR005036">
    <property type="entry name" value="CBM21_dom"/>
</dbReference>
<dbReference type="GO" id="GO:0005979">
    <property type="term" value="P:regulation of glycogen biosynthetic process"/>
    <property type="evidence" value="ECO:0007669"/>
    <property type="project" value="TreeGrafter"/>
</dbReference>
<evidence type="ECO:0000256" key="1">
    <source>
        <dbReference type="SAM" id="MobiDB-lite"/>
    </source>
</evidence>
<evidence type="ECO:0000313" key="3">
    <source>
        <dbReference type="Proteomes" id="UP000515154"/>
    </source>
</evidence>
<accession>A0A6P7SHH5</accession>
<dbReference type="InterPro" id="IPR050782">
    <property type="entry name" value="PP1_regulatory_subunit_3"/>
</dbReference>
<dbReference type="RefSeq" id="XP_029637411.1">
    <property type="nucleotide sequence ID" value="XM_029781551.2"/>
</dbReference>
<dbReference type="PROSITE" id="PS51159">
    <property type="entry name" value="CBM21"/>
    <property type="match status" value="2"/>
</dbReference>
<feature type="domain" description="CBM21" evidence="2">
    <location>
        <begin position="1321"/>
        <end position="1426"/>
    </location>
</feature>
<dbReference type="GO" id="GO:0000164">
    <property type="term" value="C:protein phosphatase type 1 complex"/>
    <property type="evidence" value="ECO:0007669"/>
    <property type="project" value="TreeGrafter"/>
</dbReference>
<keyword evidence="3" id="KW-1185">Reference proteome</keyword>
<feature type="compositionally biased region" description="Low complexity" evidence="1">
    <location>
        <begin position="569"/>
        <end position="582"/>
    </location>
</feature>
<dbReference type="KEGG" id="osn:115212818"/>
<dbReference type="GO" id="GO:2001069">
    <property type="term" value="F:glycogen binding"/>
    <property type="evidence" value="ECO:0007669"/>
    <property type="project" value="TreeGrafter"/>
</dbReference>
<dbReference type="PANTHER" id="PTHR12307:SF36">
    <property type="entry name" value="GLYCOGEN-BINDING SUBUNIT 76A"/>
    <property type="match status" value="1"/>
</dbReference>
<proteinExistence type="predicted"/>
<dbReference type="Pfam" id="PF03370">
    <property type="entry name" value="CBM_21"/>
    <property type="match status" value="2"/>
</dbReference>
<feature type="domain" description="CBM21" evidence="2">
    <location>
        <begin position="1139"/>
        <end position="1246"/>
    </location>
</feature>
<protein>
    <submittedName>
        <fullName evidence="4">Uncharacterized protein LOC115212818</fullName>
    </submittedName>
</protein>
<feature type="compositionally biased region" description="Basic and acidic residues" evidence="1">
    <location>
        <begin position="924"/>
        <end position="943"/>
    </location>
</feature>
<dbReference type="Gene3D" id="2.60.40.2440">
    <property type="entry name" value="Carbohydrate binding type-21 domain"/>
    <property type="match status" value="2"/>
</dbReference>
<feature type="region of interest" description="Disordered" evidence="1">
    <location>
        <begin position="782"/>
        <end position="820"/>
    </location>
</feature>
<feature type="compositionally biased region" description="Polar residues" evidence="1">
    <location>
        <begin position="537"/>
        <end position="548"/>
    </location>
</feature>
<reference evidence="4" key="1">
    <citation type="submission" date="2025-08" db="UniProtKB">
        <authorList>
            <consortium name="RefSeq"/>
        </authorList>
    </citation>
    <scope>IDENTIFICATION</scope>
</reference>
<feature type="region of interest" description="Disordered" evidence="1">
    <location>
        <begin position="1065"/>
        <end position="1115"/>
    </location>
</feature>
<dbReference type="PANTHER" id="PTHR12307">
    <property type="entry name" value="PROTEIN PHOSPHATASE 1 REGULATORY SUBUNIT"/>
    <property type="match status" value="1"/>
</dbReference>
<name>A0A6P7SHH5_9MOLL</name>
<evidence type="ECO:0000313" key="4">
    <source>
        <dbReference type="RefSeq" id="XP_029637411.1"/>
    </source>
</evidence>
<feature type="compositionally biased region" description="Low complexity" evidence="1">
    <location>
        <begin position="965"/>
        <end position="975"/>
    </location>
</feature>
<feature type="region of interest" description="Disordered" evidence="1">
    <location>
        <begin position="1027"/>
        <end position="1047"/>
    </location>
</feature>
<dbReference type="InterPro" id="IPR038175">
    <property type="entry name" value="CBM21_dom_sf"/>
</dbReference>
<evidence type="ECO:0000259" key="2">
    <source>
        <dbReference type="PROSITE" id="PS51159"/>
    </source>
</evidence>
<feature type="compositionally biased region" description="Low complexity" evidence="1">
    <location>
        <begin position="1090"/>
        <end position="1112"/>
    </location>
</feature>
<gene>
    <name evidence="4" type="primary">LOC115212818</name>
</gene>
<feature type="region of interest" description="Disordered" evidence="1">
    <location>
        <begin position="537"/>
        <end position="629"/>
    </location>
</feature>
<dbReference type="Proteomes" id="UP000515154">
    <property type="component" value="Linkage group LG6"/>
</dbReference>
<feature type="compositionally biased region" description="Low complexity" evidence="1">
    <location>
        <begin position="872"/>
        <end position="881"/>
    </location>
</feature>
<feature type="region of interest" description="Disordered" evidence="1">
    <location>
        <begin position="120"/>
        <end position="139"/>
    </location>
</feature>
<dbReference type="GO" id="GO:0008157">
    <property type="term" value="F:protein phosphatase 1 binding"/>
    <property type="evidence" value="ECO:0007669"/>
    <property type="project" value="TreeGrafter"/>
</dbReference>
<feature type="region of interest" description="Disordered" evidence="1">
    <location>
        <begin position="923"/>
        <end position="1002"/>
    </location>
</feature>
<feature type="region of interest" description="Disordered" evidence="1">
    <location>
        <begin position="867"/>
        <end position="889"/>
    </location>
</feature>